<organism evidence="1 2">
    <name type="scientific">Paramecium octaurelia</name>
    <dbReference type="NCBI Taxonomy" id="43137"/>
    <lineage>
        <taxon>Eukaryota</taxon>
        <taxon>Sar</taxon>
        <taxon>Alveolata</taxon>
        <taxon>Ciliophora</taxon>
        <taxon>Intramacronucleata</taxon>
        <taxon>Oligohymenophorea</taxon>
        <taxon>Peniculida</taxon>
        <taxon>Parameciidae</taxon>
        <taxon>Paramecium</taxon>
    </lineage>
</organism>
<protein>
    <submittedName>
        <fullName evidence="1">Uncharacterized protein</fullName>
    </submittedName>
</protein>
<name>A0A8S1VWL5_PAROT</name>
<dbReference type="AlphaFoldDB" id="A0A8S1VWL5"/>
<dbReference type="EMBL" id="CAJJDP010000074">
    <property type="protein sequence ID" value="CAD8180723.1"/>
    <property type="molecule type" value="Genomic_DNA"/>
</dbReference>
<dbReference type="Proteomes" id="UP000683925">
    <property type="component" value="Unassembled WGS sequence"/>
</dbReference>
<comment type="caution">
    <text evidence="1">The sequence shown here is derived from an EMBL/GenBank/DDBJ whole genome shotgun (WGS) entry which is preliminary data.</text>
</comment>
<evidence type="ECO:0000313" key="2">
    <source>
        <dbReference type="Proteomes" id="UP000683925"/>
    </source>
</evidence>
<proteinExistence type="predicted"/>
<reference evidence="1" key="1">
    <citation type="submission" date="2021-01" db="EMBL/GenBank/DDBJ databases">
        <authorList>
            <consortium name="Genoscope - CEA"/>
            <person name="William W."/>
        </authorList>
    </citation>
    <scope>NUCLEOTIDE SEQUENCE</scope>
</reference>
<sequence length="36" mass="4265">MRRNGVDYEQGETSNWQYKAMRRIGFSSNRLIGIDD</sequence>
<gene>
    <name evidence="1" type="ORF">POCTA_138.1.T0750186</name>
</gene>
<keyword evidence="2" id="KW-1185">Reference proteome</keyword>
<accession>A0A8S1VWL5</accession>
<evidence type="ECO:0000313" key="1">
    <source>
        <dbReference type="EMBL" id="CAD8180723.1"/>
    </source>
</evidence>